<comment type="function">
    <text evidence="5">Required for morphogenesis and for the elongation of the flagellar filament by facilitating polymerization of the flagellin monomers at the tip of growing filament. Forms a capping structure, which prevents flagellin subunits (transported through the central channel of the flagellum) from leaking out without polymerization at the distal end.</text>
</comment>
<evidence type="ECO:0000256" key="3">
    <source>
        <dbReference type="ARBA" id="ARBA00023054"/>
    </source>
</evidence>
<evidence type="ECO:0000256" key="1">
    <source>
        <dbReference type="ARBA" id="ARBA00009764"/>
    </source>
</evidence>
<comment type="similarity">
    <text evidence="1 5">Belongs to the FliD family.</text>
</comment>
<accession>A0ABW4Q2Z3</accession>
<dbReference type="PANTHER" id="PTHR30288:SF0">
    <property type="entry name" value="FLAGELLAR HOOK-ASSOCIATED PROTEIN 2"/>
    <property type="match status" value="1"/>
</dbReference>
<dbReference type="Pfam" id="PF02465">
    <property type="entry name" value="FliD_N"/>
    <property type="match status" value="1"/>
</dbReference>
<dbReference type="InterPro" id="IPR010809">
    <property type="entry name" value="FliD_C"/>
</dbReference>
<comment type="subunit">
    <text evidence="2 5">Homopentamer.</text>
</comment>
<gene>
    <name evidence="8" type="primary">fliD</name>
    <name evidence="8" type="ORF">ACFSFX_03735</name>
</gene>
<feature type="coiled-coil region" evidence="5">
    <location>
        <begin position="398"/>
        <end position="443"/>
    </location>
</feature>
<name>A0ABW4Q2Z3_9MICC</name>
<feature type="domain" description="Flagellar hook-associated protein 2 C-terminal" evidence="7">
    <location>
        <begin position="217"/>
        <end position="442"/>
    </location>
</feature>
<evidence type="ECO:0000256" key="5">
    <source>
        <dbReference type="RuleBase" id="RU362066"/>
    </source>
</evidence>
<protein>
    <recommendedName>
        <fullName evidence="5">Flagellar hook-associated protein 2</fullName>
        <shortName evidence="5">HAP2</shortName>
    </recommendedName>
    <alternativeName>
        <fullName evidence="5">Flagellar cap protein</fullName>
    </alternativeName>
</protein>
<evidence type="ECO:0000256" key="2">
    <source>
        <dbReference type="ARBA" id="ARBA00011255"/>
    </source>
</evidence>
<evidence type="ECO:0000313" key="9">
    <source>
        <dbReference type="Proteomes" id="UP001597307"/>
    </source>
</evidence>
<evidence type="ECO:0000313" key="8">
    <source>
        <dbReference type="EMBL" id="MFD1845706.1"/>
    </source>
</evidence>
<comment type="subcellular location">
    <subcellularLocation>
        <location evidence="5">Secreted</location>
    </subcellularLocation>
    <subcellularLocation>
        <location evidence="5">Bacterial flagellum</location>
    </subcellularLocation>
</comment>
<dbReference type="EMBL" id="JBHUGA010000008">
    <property type="protein sequence ID" value="MFD1845706.1"/>
    <property type="molecule type" value="Genomic_DNA"/>
</dbReference>
<reference evidence="9" key="1">
    <citation type="journal article" date="2019" name="Int. J. Syst. Evol. Microbiol.">
        <title>The Global Catalogue of Microorganisms (GCM) 10K type strain sequencing project: providing services to taxonomists for standard genome sequencing and annotation.</title>
        <authorList>
            <consortium name="The Broad Institute Genomics Platform"/>
            <consortium name="The Broad Institute Genome Sequencing Center for Infectious Disease"/>
            <person name="Wu L."/>
            <person name="Ma J."/>
        </authorList>
    </citation>
    <scope>NUCLEOTIDE SEQUENCE [LARGE SCALE GENOMIC DNA]</scope>
    <source>
        <strain evidence="9">JCM 11496</strain>
    </source>
</reference>
<dbReference type="InterPro" id="IPR040026">
    <property type="entry name" value="FliD"/>
</dbReference>
<evidence type="ECO:0000259" key="7">
    <source>
        <dbReference type="Pfam" id="PF07195"/>
    </source>
</evidence>
<keyword evidence="8" id="KW-0969">Cilium</keyword>
<keyword evidence="8" id="KW-0282">Flagellum</keyword>
<dbReference type="InterPro" id="IPR003481">
    <property type="entry name" value="FliD_N"/>
</dbReference>
<keyword evidence="5" id="KW-0964">Secreted</keyword>
<evidence type="ECO:0000259" key="6">
    <source>
        <dbReference type="Pfam" id="PF02465"/>
    </source>
</evidence>
<dbReference type="Proteomes" id="UP001597307">
    <property type="component" value="Unassembled WGS sequence"/>
</dbReference>
<feature type="domain" description="Flagellar hook-associated protein 2 N-terminal" evidence="6">
    <location>
        <begin position="10"/>
        <end position="105"/>
    </location>
</feature>
<evidence type="ECO:0000256" key="4">
    <source>
        <dbReference type="ARBA" id="ARBA00023143"/>
    </source>
</evidence>
<comment type="caution">
    <text evidence="8">The sequence shown here is derived from an EMBL/GenBank/DDBJ whole genome shotgun (WGS) entry which is preliminary data.</text>
</comment>
<organism evidence="8 9">
    <name type="scientific">Arthrobacter flavus</name>
    <dbReference type="NCBI Taxonomy" id="95172"/>
    <lineage>
        <taxon>Bacteria</taxon>
        <taxon>Bacillati</taxon>
        <taxon>Actinomycetota</taxon>
        <taxon>Actinomycetes</taxon>
        <taxon>Micrococcales</taxon>
        <taxon>Micrococcaceae</taxon>
        <taxon>Arthrobacter</taxon>
    </lineage>
</organism>
<dbReference type="Pfam" id="PF07195">
    <property type="entry name" value="FliD_C"/>
    <property type="match status" value="1"/>
</dbReference>
<keyword evidence="3 5" id="KW-0175">Coiled coil</keyword>
<sequence length="461" mass="47406">MALGIDGLASGLDTTTLINQLMQLEARPQVLLKNKVTDSQTFVSALQQLNTRVASLGSAAEKAALPAAFNAFKATSSSTNLTATAGSAASAGSMDITVDRLAQNQVSVTAAMTAWPDSPPVITVTAADGTATEITAATSSLDDMVSAINASDSGITAVKVASGVNAANEPQYRLQLSSETAGAAGGFTVHRGTAAATAAETATNLLTESGAAQIKAAQDAKVTLWAGTDAAQAVTSSSNTFTNLLPGVDVTAAKVSTDPVTITVARDQAATTKTAKDLVDSLAGVLGYIATNSSVTTSESTGSSVARAGLFTGDSGVRGISDRVLSAATAPVNGRSPSEIGITLTRTGTVEFDAEKFGKALAEDPAAVQDILTQIASRVAGVATETSDKFDGAITLRIQGQESEVKELNTQVAEWDRRLETRRSTLERTYTNLEVQLSQLQSQGDWLTAQLANLPRMERSK</sequence>
<dbReference type="RefSeq" id="WP_343877438.1">
    <property type="nucleotide sequence ID" value="NZ_BAAAIJ010000005.1"/>
</dbReference>
<proteinExistence type="inferred from homology"/>
<keyword evidence="9" id="KW-1185">Reference proteome</keyword>
<dbReference type="PANTHER" id="PTHR30288">
    <property type="entry name" value="FLAGELLAR CAP/ASSEMBLY PROTEIN FLID"/>
    <property type="match status" value="1"/>
</dbReference>
<keyword evidence="8" id="KW-0966">Cell projection</keyword>
<keyword evidence="4 5" id="KW-0975">Bacterial flagellum</keyword>